<evidence type="ECO:0000256" key="67">
    <source>
        <dbReference type="ARBA" id="ARBA00049521"/>
    </source>
</evidence>
<dbReference type="InterPro" id="IPR036736">
    <property type="entry name" value="ACP-like_sf"/>
</dbReference>
<comment type="catalytic activity">
    <reaction evidence="56">
        <text>a 2,3-saturated acyl-[ACP] + NADP(+) = a (2E)-enoyl-[ACP] + NADPH + H(+)</text>
        <dbReference type="Rhea" id="RHEA:22564"/>
        <dbReference type="Rhea" id="RHEA-COMP:9925"/>
        <dbReference type="Rhea" id="RHEA-COMP:9926"/>
        <dbReference type="ChEBI" id="CHEBI:15378"/>
        <dbReference type="ChEBI" id="CHEBI:57783"/>
        <dbReference type="ChEBI" id="CHEBI:58349"/>
        <dbReference type="ChEBI" id="CHEBI:78784"/>
        <dbReference type="ChEBI" id="CHEBI:78785"/>
        <dbReference type="EC" id="1.3.1.39"/>
    </reaction>
    <physiologicalReaction direction="right-to-left" evidence="56">
        <dbReference type="Rhea" id="RHEA:22566"/>
    </physiologicalReaction>
</comment>
<dbReference type="Pfam" id="PF08659">
    <property type="entry name" value="KR"/>
    <property type="match status" value="1"/>
</dbReference>
<keyword evidence="19" id="KW-0663">Pyridoxal phosphate</keyword>
<evidence type="ECO:0000256" key="24">
    <source>
        <dbReference type="ARBA" id="ARBA00023160"/>
    </source>
</evidence>
<comment type="catalytic activity">
    <reaction evidence="40">
        <text>a (3R)-hydroxyacyl-[ACP] + NADP(+) = a 3-oxoacyl-[ACP] + NADPH + H(+)</text>
        <dbReference type="Rhea" id="RHEA:17397"/>
        <dbReference type="Rhea" id="RHEA-COMP:9916"/>
        <dbReference type="Rhea" id="RHEA-COMP:9945"/>
        <dbReference type="ChEBI" id="CHEBI:15378"/>
        <dbReference type="ChEBI" id="CHEBI:57783"/>
        <dbReference type="ChEBI" id="CHEBI:58349"/>
        <dbReference type="ChEBI" id="CHEBI:78776"/>
        <dbReference type="ChEBI" id="CHEBI:78827"/>
        <dbReference type="EC" id="1.1.1.100"/>
    </reaction>
    <physiologicalReaction direction="right-to-left" evidence="40">
        <dbReference type="Rhea" id="RHEA:17399"/>
    </physiologicalReaction>
</comment>
<evidence type="ECO:0000256" key="61">
    <source>
        <dbReference type="ARBA" id="ARBA00049109"/>
    </source>
</evidence>
<dbReference type="Gene3D" id="3.40.47.10">
    <property type="match status" value="1"/>
</dbReference>
<dbReference type="Pfam" id="PF21149">
    <property type="entry name" value="FAS_pseudo-KR"/>
    <property type="match status" value="1"/>
</dbReference>
<dbReference type="PROSITE" id="PS00012">
    <property type="entry name" value="PHOSPHOPANTETHEINE"/>
    <property type="match status" value="1"/>
</dbReference>
<dbReference type="Pfam" id="PF16197">
    <property type="entry name" value="KAsynt_C_assoc"/>
    <property type="match status" value="1"/>
</dbReference>
<dbReference type="EC" id="2.3.1.41" evidence="7"/>
<evidence type="ECO:0000256" key="28">
    <source>
        <dbReference type="ARBA" id="ARBA00023351"/>
    </source>
</evidence>
<dbReference type="CDD" id="cd00833">
    <property type="entry name" value="PKS"/>
    <property type="match status" value="1"/>
</dbReference>
<keyword evidence="11" id="KW-0596">Phosphopantetheine</keyword>
<feature type="active site" description="Proton acceptor; for dehydratase activity" evidence="69">
    <location>
        <position position="1024"/>
    </location>
</feature>
<evidence type="ECO:0000256" key="63">
    <source>
        <dbReference type="ARBA" id="ARBA00049263"/>
    </source>
</evidence>
<dbReference type="Gene3D" id="3.40.50.720">
    <property type="entry name" value="NAD(P)-binding Rossmann-like Domain"/>
    <property type="match status" value="1"/>
</dbReference>
<dbReference type="InterPro" id="IPR001227">
    <property type="entry name" value="Ac_transferase_dom_sf"/>
</dbReference>
<evidence type="ECO:0000313" key="75">
    <source>
        <dbReference type="RefSeq" id="XP_022444979.2"/>
    </source>
</evidence>
<evidence type="ECO:0000256" key="47">
    <source>
        <dbReference type="ARBA" id="ARBA00047953"/>
    </source>
</evidence>
<dbReference type="GO" id="GO:0004316">
    <property type="term" value="F:3-oxoacyl-[acyl-carrier-protein] reductase (NADPH) activity"/>
    <property type="evidence" value="ECO:0007669"/>
    <property type="project" value="UniProtKB-EC"/>
</dbReference>
<evidence type="ECO:0000256" key="52">
    <source>
        <dbReference type="ARBA" id="ARBA00048404"/>
    </source>
</evidence>
<dbReference type="GO" id="GO:0004315">
    <property type="term" value="F:3-oxoacyl-[acyl-carrier-protein] synthase activity"/>
    <property type="evidence" value="ECO:0007669"/>
    <property type="project" value="UniProtKB-EC"/>
</dbReference>
<comment type="catalytic activity">
    <reaction evidence="65">
        <text>3-oxooctanoyl-[ACP] + NADPH + H(+) = (3R)-hydroxyoctanoyl-[ACP] + NADP(+)</text>
        <dbReference type="Rhea" id="RHEA:41840"/>
        <dbReference type="Rhea" id="RHEA-COMP:9633"/>
        <dbReference type="Rhea" id="RHEA-COMP:9634"/>
        <dbReference type="ChEBI" id="CHEBI:15378"/>
        <dbReference type="ChEBI" id="CHEBI:57783"/>
        <dbReference type="ChEBI" id="CHEBI:58349"/>
        <dbReference type="ChEBI" id="CHEBI:78460"/>
        <dbReference type="ChEBI" id="CHEBI:78461"/>
    </reaction>
    <physiologicalReaction direction="left-to-right" evidence="65">
        <dbReference type="Rhea" id="RHEA:41841"/>
    </physiologicalReaction>
</comment>
<evidence type="ECO:0000256" key="22">
    <source>
        <dbReference type="ARBA" id="ARBA00023027"/>
    </source>
</evidence>
<dbReference type="FunFam" id="3.40.47.10:FF:000033">
    <property type="entry name" value="Fatty acid synthase"/>
    <property type="match status" value="1"/>
</dbReference>
<comment type="catalytic activity">
    <reaction evidence="43">
        <text>(2E)-butenoyl-[ACP] + NADPH + H(+) = butanoyl-[ACP] + NADP(+)</text>
        <dbReference type="Rhea" id="RHEA:41812"/>
        <dbReference type="Rhea" id="RHEA-COMP:9627"/>
        <dbReference type="Rhea" id="RHEA-COMP:9628"/>
        <dbReference type="ChEBI" id="CHEBI:15378"/>
        <dbReference type="ChEBI" id="CHEBI:57783"/>
        <dbReference type="ChEBI" id="CHEBI:58349"/>
        <dbReference type="ChEBI" id="CHEBI:78453"/>
        <dbReference type="ChEBI" id="CHEBI:78454"/>
    </reaction>
    <physiologicalReaction direction="left-to-right" evidence="43">
        <dbReference type="Rhea" id="RHEA:41813"/>
    </physiologicalReaction>
</comment>
<comment type="catalytic activity">
    <reaction evidence="41">
        <text>3-oxodecanoyl-[ACP] + NADPH + H(+) = (3R)-hydroxydecanoyl-[ACP] + NADP(+)</text>
        <dbReference type="Rhea" id="RHEA:41856"/>
        <dbReference type="Rhea" id="RHEA-COMP:9637"/>
        <dbReference type="Rhea" id="RHEA-COMP:9638"/>
        <dbReference type="ChEBI" id="CHEBI:15378"/>
        <dbReference type="ChEBI" id="CHEBI:57783"/>
        <dbReference type="ChEBI" id="CHEBI:58349"/>
        <dbReference type="ChEBI" id="CHEBI:78464"/>
        <dbReference type="ChEBI" id="CHEBI:78466"/>
    </reaction>
    <physiologicalReaction direction="left-to-right" evidence="41">
        <dbReference type="Rhea" id="RHEA:41857"/>
    </physiologicalReaction>
</comment>
<evidence type="ECO:0000256" key="48">
    <source>
        <dbReference type="ARBA" id="ARBA00047961"/>
    </source>
</evidence>
<dbReference type="PROSITE" id="PS00606">
    <property type="entry name" value="KS3_1"/>
    <property type="match status" value="1"/>
</dbReference>
<evidence type="ECO:0000256" key="59">
    <source>
        <dbReference type="ARBA" id="ARBA00048935"/>
    </source>
</evidence>
<dbReference type="InterPro" id="IPR016036">
    <property type="entry name" value="Malonyl_transacylase_ACP-bd"/>
</dbReference>
<comment type="catalytic activity">
    <reaction evidence="49">
        <text>hexadecanoyl-[ACP] + malonyl-[ACP] + H(+) = 3-oxooctadecanoyl-[ACP] + holo-[ACP] + CO2</text>
        <dbReference type="Rhea" id="RHEA:41916"/>
        <dbReference type="Rhea" id="RHEA-COMP:9623"/>
        <dbReference type="Rhea" id="RHEA-COMP:9652"/>
        <dbReference type="Rhea" id="RHEA-COMP:9653"/>
        <dbReference type="Rhea" id="RHEA-COMP:9685"/>
        <dbReference type="ChEBI" id="CHEBI:15378"/>
        <dbReference type="ChEBI" id="CHEBI:16526"/>
        <dbReference type="ChEBI" id="CHEBI:64479"/>
        <dbReference type="ChEBI" id="CHEBI:78449"/>
        <dbReference type="ChEBI" id="CHEBI:78483"/>
        <dbReference type="ChEBI" id="CHEBI:78487"/>
    </reaction>
    <physiologicalReaction direction="left-to-right" evidence="49">
        <dbReference type="Rhea" id="RHEA:41917"/>
    </physiologicalReaction>
</comment>
<keyword evidence="74" id="KW-1185">Reference proteome</keyword>
<dbReference type="FunFam" id="3.40.50.720:FF:000209">
    <property type="entry name" value="Polyketide synthase Pks12"/>
    <property type="match status" value="1"/>
</dbReference>
<dbReference type="InterPro" id="IPR032821">
    <property type="entry name" value="PKS_assoc"/>
</dbReference>
<dbReference type="Gene3D" id="3.40.366.10">
    <property type="entry name" value="Malonyl-Coenzyme A Acyl Carrier Protein, domain 2"/>
    <property type="match status" value="1"/>
</dbReference>
<dbReference type="CDD" id="cd08954">
    <property type="entry name" value="KR_1_FAS_SDR_x"/>
    <property type="match status" value="2"/>
</dbReference>
<dbReference type="InterPro" id="IPR006162">
    <property type="entry name" value="Ppantetheine_attach_site"/>
</dbReference>
<comment type="pathway">
    <text evidence="1">Lipid metabolism; fatty acid biosynthesis.</text>
</comment>
<comment type="catalytic activity">
    <reaction evidence="57">
        <text>holo-[ACP] + acetyl-CoA = acetyl-[ACP] + CoA</text>
        <dbReference type="Rhea" id="RHEA:41788"/>
        <dbReference type="Rhea" id="RHEA-COMP:9621"/>
        <dbReference type="Rhea" id="RHEA-COMP:9685"/>
        <dbReference type="ChEBI" id="CHEBI:57287"/>
        <dbReference type="ChEBI" id="CHEBI:57288"/>
        <dbReference type="ChEBI" id="CHEBI:64479"/>
        <dbReference type="ChEBI" id="CHEBI:78446"/>
        <dbReference type="EC" id="2.3.1.38"/>
    </reaction>
    <physiologicalReaction direction="left-to-right" evidence="57">
        <dbReference type="Rhea" id="RHEA:41789"/>
    </physiologicalReaction>
</comment>
<comment type="catalytic activity">
    <reaction evidence="60">
        <text>(2E)-octadecenoyl-[ACP] + NADPH + H(+) = octadecanoyl-[ACP] + NADP(+)</text>
        <dbReference type="Rhea" id="RHEA:41928"/>
        <dbReference type="Rhea" id="RHEA-COMP:9655"/>
        <dbReference type="Rhea" id="RHEA-COMP:9656"/>
        <dbReference type="ChEBI" id="CHEBI:15378"/>
        <dbReference type="ChEBI" id="CHEBI:57783"/>
        <dbReference type="ChEBI" id="CHEBI:58349"/>
        <dbReference type="ChEBI" id="CHEBI:78489"/>
        <dbReference type="ChEBI" id="CHEBI:78495"/>
    </reaction>
    <physiologicalReaction direction="left-to-right" evidence="60">
        <dbReference type="Rhea" id="RHEA:41929"/>
    </physiologicalReaction>
</comment>
<evidence type="ECO:0000259" key="71">
    <source>
        <dbReference type="PROSITE" id="PS50075"/>
    </source>
</evidence>
<dbReference type="InterPro" id="IPR057326">
    <property type="entry name" value="KR_dom"/>
</dbReference>
<dbReference type="GO" id="GO:0006633">
    <property type="term" value="P:fatty acid biosynthetic process"/>
    <property type="evidence" value="ECO:0007669"/>
    <property type="project" value="UniProtKB-UniPathway"/>
</dbReference>
<evidence type="ECO:0000256" key="36">
    <source>
        <dbReference type="ARBA" id="ARBA00023442"/>
    </source>
</evidence>
<evidence type="ECO:0000256" key="54">
    <source>
        <dbReference type="ARBA" id="ARBA00048506"/>
    </source>
</evidence>
<dbReference type="SUPFAM" id="SSF53474">
    <property type="entry name" value="alpha/beta-Hydrolases"/>
    <property type="match status" value="1"/>
</dbReference>
<evidence type="ECO:0000256" key="44">
    <source>
        <dbReference type="ARBA" id="ARBA00047578"/>
    </source>
</evidence>
<dbReference type="InterPro" id="IPR020841">
    <property type="entry name" value="PKS_Beta-ketoAc_synthase_dom"/>
</dbReference>
<keyword evidence="22" id="KW-0520">NAD</keyword>
<dbReference type="InterPro" id="IPR016039">
    <property type="entry name" value="Thiolase-like"/>
</dbReference>
<evidence type="ECO:0000256" key="51">
    <source>
        <dbReference type="ARBA" id="ARBA00048289"/>
    </source>
</evidence>
<feature type="region of interest" description="Disordered" evidence="70">
    <location>
        <begin position="1"/>
        <end position="68"/>
    </location>
</feature>
<dbReference type="InterPro" id="IPR049391">
    <property type="entry name" value="FAS_pseudo-KR"/>
</dbReference>
<evidence type="ECO:0000256" key="23">
    <source>
        <dbReference type="ARBA" id="ARBA00023098"/>
    </source>
</evidence>
<dbReference type="EC" id="1.3.1.39" evidence="2"/>
<evidence type="ECO:0000256" key="46">
    <source>
        <dbReference type="ARBA" id="ARBA00047897"/>
    </source>
</evidence>
<evidence type="ECO:0000256" key="4">
    <source>
        <dbReference type="ARBA" id="ARBA00012873"/>
    </source>
</evidence>
<evidence type="ECO:0000256" key="18">
    <source>
        <dbReference type="ARBA" id="ARBA00022857"/>
    </source>
</evidence>
<keyword evidence="21" id="KW-0560">Oxidoreductase</keyword>
<comment type="catalytic activity">
    <reaction evidence="30">
        <text>(3R)-hydroxydecanoyl-[ACP] = (2E)-decenoyl-[ACP] + H2O</text>
        <dbReference type="Rhea" id="RHEA:41860"/>
        <dbReference type="Rhea" id="RHEA-COMP:9638"/>
        <dbReference type="Rhea" id="RHEA-COMP:9639"/>
        <dbReference type="ChEBI" id="CHEBI:15377"/>
        <dbReference type="ChEBI" id="CHEBI:78466"/>
        <dbReference type="ChEBI" id="CHEBI:78467"/>
    </reaction>
    <physiologicalReaction direction="left-to-right" evidence="30">
        <dbReference type="Rhea" id="RHEA:41861"/>
    </physiologicalReaction>
</comment>
<evidence type="ECO:0000256" key="65">
    <source>
        <dbReference type="ARBA" id="ARBA00049422"/>
    </source>
</evidence>
<comment type="catalytic activity">
    <reaction evidence="68">
        <text>octanoyl-[ACP] + malonyl-[ACP] + H(+) = 3-oxodecanoyl-[ACP] + holo-[ACP] + CO2</text>
        <dbReference type="Rhea" id="RHEA:41852"/>
        <dbReference type="Rhea" id="RHEA-COMP:9623"/>
        <dbReference type="Rhea" id="RHEA-COMP:9636"/>
        <dbReference type="Rhea" id="RHEA-COMP:9637"/>
        <dbReference type="Rhea" id="RHEA-COMP:9685"/>
        <dbReference type="ChEBI" id="CHEBI:15378"/>
        <dbReference type="ChEBI" id="CHEBI:16526"/>
        <dbReference type="ChEBI" id="CHEBI:64479"/>
        <dbReference type="ChEBI" id="CHEBI:78449"/>
        <dbReference type="ChEBI" id="CHEBI:78463"/>
        <dbReference type="ChEBI" id="CHEBI:78464"/>
    </reaction>
    <physiologicalReaction direction="left-to-right" evidence="68">
        <dbReference type="Rhea" id="RHEA:41853"/>
    </physiologicalReaction>
</comment>
<dbReference type="Gene3D" id="3.30.70.3290">
    <property type="match status" value="1"/>
</dbReference>
<evidence type="ECO:0000256" key="34">
    <source>
        <dbReference type="ARBA" id="ARBA00023401"/>
    </source>
</evidence>
<evidence type="ECO:0000256" key="14">
    <source>
        <dbReference type="ARBA" id="ARBA00022679"/>
    </source>
</evidence>
<feature type="region of interest" description="N-terminal hotdog fold" evidence="69">
    <location>
        <begin position="991"/>
        <end position="1111"/>
    </location>
</feature>
<comment type="catalytic activity">
    <reaction evidence="53">
        <text>(2E)-octenoyl-[ACP] + NADPH + H(+) = octanoyl-[ACP] + NADP(+)</text>
        <dbReference type="Rhea" id="RHEA:41848"/>
        <dbReference type="Rhea" id="RHEA-COMP:9635"/>
        <dbReference type="Rhea" id="RHEA-COMP:9636"/>
        <dbReference type="ChEBI" id="CHEBI:15378"/>
        <dbReference type="ChEBI" id="CHEBI:57783"/>
        <dbReference type="ChEBI" id="CHEBI:58349"/>
        <dbReference type="ChEBI" id="CHEBI:78462"/>
        <dbReference type="ChEBI" id="CHEBI:78463"/>
    </reaction>
    <physiologicalReaction direction="left-to-right" evidence="53">
        <dbReference type="Rhea" id="RHEA:41849"/>
    </physiologicalReaction>
</comment>
<dbReference type="InterPro" id="IPR020807">
    <property type="entry name" value="PKS_DH"/>
</dbReference>
<evidence type="ECO:0000256" key="10">
    <source>
        <dbReference type="ARBA" id="ARBA00018769"/>
    </source>
</evidence>
<evidence type="ECO:0000256" key="57">
    <source>
        <dbReference type="ARBA" id="ARBA00048691"/>
    </source>
</evidence>
<dbReference type="CTD" id="2194"/>
<dbReference type="Pfam" id="PF08242">
    <property type="entry name" value="Methyltransf_12"/>
    <property type="match status" value="1"/>
</dbReference>
<keyword evidence="24" id="KW-0275">Fatty acid biosynthesis</keyword>
<dbReference type="PROSITE" id="PS50075">
    <property type="entry name" value="CARRIER"/>
    <property type="match status" value="1"/>
</dbReference>
<comment type="catalytic activity">
    <reaction evidence="54">
        <text>a fatty acyl-[ACP] + malonyl-[ACP] + H(+) = a 3-oxoacyl-[ACP] + holo-[ACP] + CO2</text>
        <dbReference type="Rhea" id="RHEA:22836"/>
        <dbReference type="Rhea" id="RHEA-COMP:9623"/>
        <dbReference type="Rhea" id="RHEA-COMP:9685"/>
        <dbReference type="Rhea" id="RHEA-COMP:9916"/>
        <dbReference type="Rhea" id="RHEA-COMP:14125"/>
        <dbReference type="ChEBI" id="CHEBI:15378"/>
        <dbReference type="ChEBI" id="CHEBI:16526"/>
        <dbReference type="ChEBI" id="CHEBI:64479"/>
        <dbReference type="ChEBI" id="CHEBI:78449"/>
        <dbReference type="ChEBI" id="CHEBI:78776"/>
        <dbReference type="ChEBI" id="CHEBI:138651"/>
        <dbReference type="EC" id="2.3.1.41"/>
    </reaction>
    <physiologicalReaction direction="left-to-right" evidence="54">
        <dbReference type="Rhea" id="RHEA:22837"/>
    </physiologicalReaction>
</comment>
<evidence type="ECO:0000256" key="39">
    <source>
        <dbReference type="ARBA" id="ARBA00047394"/>
    </source>
</evidence>
<sequence length="2661" mass="288899">MARQPFPRKGLGSSLGWPCLPPTVRPPPGTTAAGPFWGHPRPGPMPREPNTASERCRQAGPERTPRLPTTVHILHPGHPSGWHTAQELAVWIFVVGLSEPLPSDPWVGQMEEGVREPGPGEQQLAVWVLRLTRVRSPTPPPAERAAMEEVVIAGMSGRLPESENLEEFWANLIGAVDMVTDDDRRWKAGLYGLPRRLGKLKDLSRFDASFFGVHPKQANTMDPQLRLLLEVTYEAIVDGGINPASLRGTNTGVWVGVSSSEASEALSRDPETLMGYSMVGCQRAMMANRLSFFFDFKGPSVALDTACSSSLLALQSAYQAIRSGECPAAVVGGINILLKPNTSVQFMKLGMLSPEGSCKSFDAAGDGYCRAEAVVAVLLTKKSLARRVYATILNAGTNTDGFKEQGVTFPSGEVQEQLIRSLYQSAGLTPESLEYIEAHGTGTKVGDPQELNSITRALCATRQEPLLIGSTKSNMGHAEPASGLAALIKVLLSLEHGVWAPNLHFHSPNPKIPALQDGQLQVVDRPLPVLGGNVGINSFGFGGSNVHVILRPNAQPPPPPAPHSALPRLLRASGRTLEAVQGLLEQGLRHSHDLAFVSMLNDIAAAPTATMPFRGYAVLGGQGGNQEVHQVPAGKRPLWFICSGMGAQWRGMGLSLMRLGSFRDSILRSDEAVKPLGLQVSDLLLSTDEATFDDTVQSFVSLTAIQIALIDLLTSMGLRPDGIIGHSLGEVACGYADGCLSQEEAVLAAYWRAQCIKEANIPPGAMAAVGLSWEECKRRCPPGIVPACHNSKDSVTISGPQAAMSEFVQQLKQEGVFAKEVRTGGIAFHSYFMDSIAPALLQALKKVIREPRPRSAYWLSTSIPEAQWQGHLARTFSAEYNVNNLVSPVLFQEALRHVPEHAVVLEIAPHALLQAILKRGLKSSCTVIPLMKKDHRDNLEFFLGNVGRLHLMGIDINPNGLFPPVEFPAPRGTPLISPHIKWDHSQTWDVPAVEDFPSGSSCSSVTVYKIDASPETPDHYLLDHCIDGRVIFPATGYLFLVWKTLARALDQNMEQVPVVFEDVTLHQATILPKTGTVPLEVRLLEASCTFEVSENGNLIVSGQIHQWKDPDPRLFDNQYGTGPTPVDPSAAFHLSQSDVYKELRLRGYNYGPHFQGILEANLEGNTGRLLWKDNWVTFLDTMLQMSLLVPGHRNLCLPTRITAIHIDPTTHRQKLYALQGETQVADVVVNRYLNSIVAGSVHISRLHASVAPRRQQEQLAPVLEKFCFTPHVESGCLAGSLALQEELQLCRGLAQALQTKVAQQGLKMVVPGLDSAQAPREAPQQGLPRLLAAACQLQLNGNLQQELGQVLAQERPLLCDDPLLSGLLDSPALKACVDTALENTASLRMKVVEVLAGDGRLYSRIPALLNTQPLMQLDYIATDHHPQALEAAQAKLQQLGLTQGQWDPVDPAPSSLSRADLLVCNCALATLGDPATAVGNMAATLKEGGFLLLHTLLGGYPLGETVALLTCSESHQGGQHLLSQDEWESLFTGASLHLVALKRSFYGSALFLCRRPAPQDSPVFLSVEDASFRWVDSLKNILADSSSRPVWLMAVGCTTSGVVGMVNCLRKEPGGLRIRCVLVSNLSSTSPIPEMDPNSLELQKVLQGDLVMNVYRDGAWGAFRHFPLEKDRPEEQTEHAFVNILTRGDLSSIRWVCSPLRHAQPTGPGVQLCTIYYASLNFRDIMLATGKLSPDAIPGKWVARDCMLGMEFSGRDARGKRVMGLVPAEGLATSILVSQDFLWDVPSNWTLEEAASVPVVYATAYYALVVRGRMQPGETVLIHSGSGGVGQAAIAIALSLGCRVFTTVGSAEKRAYLQARFPQLNEASFANSRDTSFEQHVLWHTAGKGVDLVLNSLAEEKLQASVRCLAQHGRFLEIGKFDLSNNHPLGMAIFLKNVTFHGILLDAIFDDDSATWQEVSALLQAGIRDGVVQPLKCTVFPKTQVEDAFRYMAQGKHIGKVVLQVREEEQEAVLQGTKPTLTAALSKTYCPSHKTYIITGGLGGFGLELSQWLMLRGAQKLVLTSRSGIRTGYQARQVREWRRQGVQVLVSTSNASSLDGARSLITEATKLGPVGGVFNLAMVLRDAMLENQTPEFFQDVNKPKYSGTLNLDRVTREACPELDYFVVFSSVSCGRGNASQTNYGFANSAMERICEKRRHDGLPGLAVQWGAIGDVGVVLETMGTNDTVIGGTLPQRIISCMEVLDLFLNQPHPVLSSFVLAEKKAAAHGDGSSQQDLVKAVAHILGIRDLATVNLDSSLADLGLDSLMAVEVRQTLEREHDRVLSMREIQQLTLRKLQELSSQAGTADELVAPTPKEDSPARQQAQLNLSTLLVNPEGPTLAPLNSVQSSERPLFLVHPIEGSITVFHSLAAKLSIPTYGLQCTGAAPLDSIQSLAAYYIECIRQVQPEGPYRIAGYSYGACVAFEMCSQLQAQQSAGPTNNSLFLFDGSHTYVLAYTQSYRAKMTPGCEAEAEAEAMCFFVQQFTDAEHGRVLEALLPLEGLEERVAAAVELIAQSHAGLDRHAVRFAARSFYQKLRAAEKYTPQATYHGNVTLLRAKTGGTYGEDLGADYNLSQVCDGKVSVHVIEGDHRTLLEGSGLESILSIIHSSLAEPRVSVREG</sequence>
<dbReference type="SUPFAM" id="SSF52151">
    <property type="entry name" value="FabD/lysophospholipase-like"/>
    <property type="match status" value="1"/>
</dbReference>
<comment type="catalytic activity">
    <reaction evidence="44">
        <text>dodecanoyl-[ACP] + malonyl-[ACP] + H(+) = 3-oxotetradecanoyl-[ACP] + holo-[ACP] + CO2</text>
        <dbReference type="Rhea" id="RHEA:41884"/>
        <dbReference type="Rhea" id="RHEA-COMP:9623"/>
        <dbReference type="Rhea" id="RHEA-COMP:9644"/>
        <dbReference type="Rhea" id="RHEA-COMP:9645"/>
        <dbReference type="Rhea" id="RHEA-COMP:9685"/>
        <dbReference type="ChEBI" id="CHEBI:15378"/>
        <dbReference type="ChEBI" id="CHEBI:16526"/>
        <dbReference type="ChEBI" id="CHEBI:64479"/>
        <dbReference type="ChEBI" id="CHEBI:65264"/>
        <dbReference type="ChEBI" id="CHEBI:78449"/>
        <dbReference type="ChEBI" id="CHEBI:78473"/>
    </reaction>
    <physiologicalReaction direction="left-to-right" evidence="44">
        <dbReference type="Rhea" id="RHEA:41885"/>
    </physiologicalReaction>
</comment>
<evidence type="ECO:0000256" key="62">
    <source>
        <dbReference type="ARBA" id="ARBA00049171"/>
    </source>
</evidence>
<evidence type="ECO:0000256" key="37">
    <source>
        <dbReference type="ARBA" id="ARBA00044883"/>
    </source>
</evidence>
<comment type="catalytic activity">
    <reaction evidence="33">
        <text>(3R)-hydroxyoctadecanoyl-[ACP] = (2E)-octadecenoyl-[ACP] + H2O</text>
        <dbReference type="Rhea" id="RHEA:41924"/>
        <dbReference type="Rhea" id="RHEA-COMP:9654"/>
        <dbReference type="Rhea" id="RHEA-COMP:9655"/>
        <dbReference type="ChEBI" id="CHEBI:15377"/>
        <dbReference type="ChEBI" id="CHEBI:78488"/>
        <dbReference type="ChEBI" id="CHEBI:78489"/>
    </reaction>
    <physiologicalReaction direction="left-to-right" evidence="33">
        <dbReference type="Rhea" id="RHEA:41925"/>
    </physiologicalReaction>
</comment>
<dbReference type="SUPFAM" id="SSF53901">
    <property type="entry name" value="Thiolase-like"/>
    <property type="match status" value="1"/>
</dbReference>
<dbReference type="EC" id="1.1.1.100" evidence="5"/>
<dbReference type="GO" id="GO:0005737">
    <property type="term" value="C:cytoplasm"/>
    <property type="evidence" value="ECO:0007669"/>
    <property type="project" value="TreeGrafter"/>
</dbReference>
<dbReference type="PANTHER" id="PTHR43775">
    <property type="entry name" value="FATTY ACID SYNTHASE"/>
    <property type="match status" value="1"/>
</dbReference>
<evidence type="ECO:0000256" key="20">
    <source>
        <dbReference type="ARBA" id="ARBA00022990"/>
    </source>
</evidence>
<evidence type="ECO:0000256" key="40">
    <source>
        <dbReference type="ARBA" id="ARBA00047400"/>
    </source>
</evidence>
<evidence type="ECO:0000256" key="66">
    <source>
        <dbReference type="ARBA" id="ARBA00049449"/>
    </source>
</evidence>
<dbReference type="EC" id="3.1.2.14" evidence="3"/>
<evidence type="ECO:0000256" key="29">
    <source>
        <dbReference type="ARBA" id="ARBA00023373"/>
    </source>
</evidence>
<dbReference type="InterPro" id="IPR016035">
    <property type="entry name" value="Acyl_Trfase/lysoPLipase"/>
</dbReference>
<comment type="catalytic activity">
    <reaction evidence="52">
        <text>holo-[ACP] + malonyl-CoA = malonyl-[ACP] + CoA</text>
        <dbReference type="Rhea" id="RHEA:41792"/>
        <dbReference type="Rhea" id="RHEA-COMP:9623"/>
        <dbReference type="Rhea" id="RHEA-COMP:9685"/>
        <dbReference type="ChEBI" id="CHEBI:57287"/>
        <dbReference type="ChEBI" id="CHEBI:57384"/>
        <dbReference type="ChEBI" id="CHEBI:64479"/>
        <dbReference type="ChEBI" id="CHEBI:78449"/>
        <dbReference type="EC" id="2.3.1.39"/>
    </reaction>
    <physiologicalReaction direction="left-to-right" evidence="52">
        <dbReference type="Rhea" id="RHEA:41793"/>
    </physiologicalReaction>
</comment>
<dbReference type="Gene3D" id="3.40.50.150">
    <property type="entry name" value="Vaccinia Virus protein VP39"/>
    <property type="match status" value="1"/>
</dbReference>
<evidence type="ECO:0000256" key="42">
    <source>
        <dbReference type="ARBA" id="ARBA00047451"/>
    </source>
</evidence>
<feature type="domain" description="Ketosynthase family 3 (KS3)" evidence="72">
    <location>
        <begin position="147"/>
        <end position="552"/>
    </location>
</feature>
<dbReference type="SUPFAM" id="SSF50129">
    <property type="entry name" value="GroES-like"/>
    <property type="match status" value="1"/>
</dbReference>
<comment type="catalytic activity">
    <reaction evidence="28">
        <text>(3R)-hydroxydodecanoyl-[ACP] = (2E)-dodecenoyl-[ACP] + H2O</text>
        <dbReference type="Rhea" id="RHEA:41876"/>
        <dbReference type="Rhea" id="RHEA-COMP:9642"/>
        <dbReference type="Rhea" id="RHEA-COMP:9643"/>
        <dbReference type="ChEBI" id="CHEBI:15377"/>
        <dbReference type="ChEBI" id="CHEBI:78470"/>
        <dbReference type="ChEBI" id="CHEBI:78472"/>
    </reaction>
    <physiologicalReaction direction="left-to-right" evidence="28">
        <dbReference type="Rhea" id="RHEA:41877"/>
    </physiologicalReaction>
</comment>
<dbReference type="FunCoup" id="A0A2Y9PDI8">
    <property type="interactions" value="682"/>
</dbReference>
<dbReference type="KEGG" id="dle:111182671"/>
<evidence type="ECO:0000256" key="1">
    <source>
        <dbReference type="ARBA" id="ARBA00005194"/>
    </source>
</evidence>
<evidence type="ECO:0000256" key="5">
    <source>
        <dbReference type="ARBA" id="ARBA00012948"/>
    </source>
</evidence>
<dbReference type="Proteomes" id="UP000248483">
    <property type="component" value="Unplaced"/>
</dbReference>
<comment type="catalytic activity">
    <reaction evidence="37">
        <text>acetyl-CoA + n malonyl-CoA + 2n NADPH + 2n H(+) = a long-chain fatty acid + (n+1) CoA + n CO2 + 2n NADP(+).</text>
        <dbReference type="EC" id="2.3.1.85"/>
    </reaction>
</comment>
<dbReference type="Gene3D" id="3.40.50.1820">
    <property type="entry name" value="alpha/beta hydrolase"/>
    <property type="match status" value="2"/>
</dbReference>
<protein>
    <recommendedName>
        <fullName evidence="10">Fatty acid synthase</fullName>
        <ecNumber evidence="5">1.1.1.100</ecNumber>
        <ecNumber evidence="2">1.3.1.39</ecNumber>
        <ecNumber evidence="8">2.3.1.38</ecNumber>
        <ecNumber evidence="9">2.3.1.39</ecNumber>
        <ecNumber evidence="7">2.3.1.41</ecNumber>
        <ecNumber evidence="4">2.3.1.85</ecNumber>
        <ecNumber evidence="3">3.1.2.14</ecNumber>
        <ecNumber evidence="6">4.2.1.59</ecNumber>
    </recommendedName>
</protein>
<evidence type="ECO:0000256" key="12">
    <source>
        <dbReference type="ARBA" id="ARBA00022516"/>
    </source>
</evidence>
<evidence type="ECO:0000313" key="74">
    <source>
        <dbReference type="Proteomes" id="UP000248483"/>
    </source>
</evidence>
<evidence type="ECO:0000256" key="60">
    <source>
        <dbReference type="ARBA" id="ARBA00049019"/>
    </source>
</evidence>
<dbReference type="Pfam" id="PF00550">
    <property type="entry name" value="PP-binding"/>
    <property type="match status" value="1"/>
</dbReference>
<evidence type="ECO:0000256" key="56">
    <source>
        <dbReference type="ARBA" id="ARBA00048650"/>
    </source>
</evidence>
<dbReference type="FunFam" id="3.40.50.1820:FF:000105">
    <property type="entry name" value="Fatty acid synthase"/>
    <property type="match status" value="1"/>
</dbReference>
<dbReference type="SMART" id="SM00825">
    <property type="entry name" value="PKS_KS"/>
    <property type="match status" value="1"/>
</dbReference>
<dbReference type="SUPFAM" id="SSF55048">
    <property type="entry name" value="Probable ACP-binding domain of malonyl-CoA ACP transacylase"/>
    <property type="match status" value="1"/>
</dbReference>
<dbReference type="PROSITE" id="PS52004">
    <property type="entry name" value="KS3_2"/>
    <property type="match status" value="1"/>
</dbReference>
<evidence type="ECO:0000256" key="41">
    <source>
        <dbReference type="ARBA" id="ARBA00047440"/>
    </source>
</evidence>
<evidence type="ECO:0000256" key="16">
    <source>
        <dbReference type="ARBA" id="ARBA00022801"/>
    </source>
</evidence>
<comment type="catalytic activity">
    <reaction evidence="46">
        <text>(2E)-hexenoyl-[ACP] + NADPH + H(+) = hexanoyl-[ACP] + NADP(+)</text>
        <dbReference type="Rhea" id="RHEA:41832"/>
        <dbReference type="Rhea" id="RHEA-COMP:9631"/>
        <dbReference type="Rhea" id="RHEA-COMP:9632"/>
        <dbReference type="ChEBI" id="CHEBI:15378"/>
        <dbReference type="ChEBI" id="CHEBI:57783"/>
        <dbReference type="ChEBI" id="CHEBI:58349"/>
        <dbReference type="ChEBI" id="CHEBI:78458"/>
        <dbReference type="ChEBI" id="CHEBI:78459"/>
    </reaction>
    <physiologicalReaction direction="left-to-right" evidence="46">
        <dbReference type="Rhea" id="RHEA:41833"/>
    </physiologicalReaction>
</comment>
<comment type="catalytic activity">
    <reaction evidence="51">
        <text>tetradecanoyl-[ACP] + H2O = tetradecanoate + holo-[ACP] + H(+)</text>
        <dbReference type="Rhea" id="RHEA:30123"/>
        <dbReference type="Rhea" id="RHEA-COMP:9648"/>
        <dbReference type="Rhea" id="RHEA-COMP:9685"/>
        <dbReference type="ChEBI" id="CHEBI:15377"/>
        <dbReference type="ChEBI" id="CHEBI:15378"/>
        <dbReference type="ChEBI" id="CHEBI:30807"/>
        <dbReference type="ChEBI" id="CHEBI:64479"/>
        <dbReference type="ChEBI" id="CHEBI:78477"/>
        <dbReference type="EC" id="3.1.2.14"/>
    </reaction>
    <physiologicalReaction direction="left-to-right" evidence="51">
        <dbReference type="Rhea" id="RHEA:30124"/>
    </physiologicalReaction>
</comment>
<dbReference type="FunFam" id="3.40.50.1820:FF:000059">
    <property type="entry name" value="Fatty acid synthase"/>
    <property type="match status" value="1"/>
</dbReference>
<evidence type="ECO:0000256" key="3">
    <source>
        <dbReference type="ARBA" id="ARBA00012480"/>
    </source>
</evidence>
<comment type="catalytic activity">
    <reaction evidence="61">
        <text>decanoyl-[ACP] + malonyl-[ACP] + H(+) = 3-oxododecanoyl-[ACP] + holo-[ACP] + CO2</text>
        <dbReference type="Rhea" id="RHEA:41868"/>
        <dbReference type="Rhea" id="RHEA-COMP:9623"/>
        <dbReference type="Rhea" id="RHEA-COMP:9640"/>
        <dbReference type="Rhea" id="RHEA-COMP:9641"/>
        <dbReference type="Rhea" id="RHEA-COMP:9685"/>
        <dbReference type="ChEBI" id="CHEBI:15378"/>
        <dbReference type="ChEBI" id="CHEBI:16526"/>
        <dbReference type="ChEBI" id="CHEBI:64479"/>
        <dbReference type="ChEBI" id="CHEBI:78449"/>
        <dbReference type="ChEBI" id="CHEBI:78468"/>
        <dbReference type="ChEBI" id="CHEBI:78469"/>
    </reaction>
    <physiologicalReaction direction="left-to-right" evidence="61">
        <dbReference type="Rhea" id="RHEA:41869"/>
    </physiologicalReaction>
</comment>
<evidence type="ECO:0000256" key="17">
    <source>
        <dbReference type="ARBA" id="ARBA00022832"/>
    </source>
</evidence>
<dbReference type="GO" id="GO:0141148">
    <property type="term" value="F:enoyl-[acyl-carrier-protein] reductase (NADPH) activity"/>
    <property type="evidence" value="ECO:0007669"/>
    <property type="project" value="UniProtKB-EC"/>
</dbReference>
<dbReference type="Gene3D" id="1.10.1200.10">
    <property type="entry name" value="ACP-like"/>
    <property type="match status" value="1"/>
</dbReference>
<dbReference type="Pfam" id="PF00698">
    <property type="entry name" value="Acyl_transf_1"/>
    <property type="match status" value="1"/>
</dbReference>
<dbReference type="GO" id="GO:0004314">
    <property type="term" value="F:[acyl-carrier-protein] S-malonyltransferase activity"/>
    <property type="evidence" value="ECO:0007669"/>
    <property type="project" value="UniProtKB-EC"/>
</dbReference>
<comment type="catalytic activity">
    <reaction evidence="38">
        <text>3-oxooctadecanoyl-[ACP] + NADPH + H(+) = (3R)-hydroxyoctadecanoyl-[ACP] + NADP(+)</text>
        <dbReference type="Rhea" id="RHEA:41920"/>
        <dbReference type="Rhea" id="RHEA-COMP:9653"/>
        <dbReference type="Rhea" id="RHEA-COMP:9654"/>
        <dbReference type="ChEBI" id="CHEBI:15378"/>
        <dbReference type="ChEBI" id="CHEBI:57783"/>
        <dbReference type="ChEBI" id="CHEBI:58349"/>
        <dbReference type="ChEBI" id="CHEBI:78487"/>
        <dbReference type="ChEBI" id="CHEBI:78488"/>
    </reaction>
    <physiologicalReaction direction="left-to-right" evidence="38">
        <dbReference type="Rhea" id="RHEA:41921"/>
    </physiologicalReaction>
</comment>
<dbReference type="GO" id="GO:0016297">
    <property type="term" value="F:fatty acyl-[ACP] hydrolase activity"/>
    <property type="evidence" value="ECO:0007669"/>
    <property type="project" value="UniProtKB-EC"/>
</dbReference>
<evidence type="ECO:0000256" key="7">
    <source>
        <dbReference type="ARBA" id="ARBA00013191"/>
    </source>
</evidence>
<dbReference type="UniPathway" id="UPA00094"/>
<dbReference type="InterPro" id="IPR013217">
    <property type="entry name" value="Methyltransf_12"/>
</dbReference>
<comment type="catalytic activity">
    <reaction evidence="64">
        <text>3-oxohexadecanoyl-[ACP] + NADPH + H(+) = (3R)-hydroxyhexadecanoyl-[ACP] + NADP(+)</text>
        <dbReference type="Rhea" id="RHEA:41904"/>
        <dbReference type="Rhea" id="RHEA-COMP:9649"/>
        <dbReference type="Rhea" id="RHEA-COMP:9650"/>
        <dbReference type="ChEBI" id="CHEBI:15378"/>
        <dbReference type="ChEBI" id="CHEBI:57783"/>
        <dbReference type="ChEBI" id="CHEBI:58349"/>
        <dbReference type="ChEBI" id="CHEBI:78478"/>
        <dbReference type="ChEBI" id="CHEBI:78480"/>
    </reaction>
    <physiologicalReaction direction="left-to-right" evidence="64">
        <dbReference type="Rhea" id="RHEA:41905"/>
    </physiologicalReaction>
</comment>
<dbReference type="InterPro" id="IPR029058">
    <property type="entry name" value="AB_hydrolase_fold"/>
</dbReference>
<evidence type="ECO:0000256" key="31">
    <source>
        <dbReference type="ARBA" id="ARBA00023394"/>
    </source>
</evidence>
<evidence type="ECO:0000256" key="64">
    <source>
        <dbReference type="ARBA" id="ARBA00049414"/>
    </source>
</evidence>
<reference evidence="75" key="1">
    <citation type="submission" date="2025-08" db="UniProtKB">
        <authorList>
            <consortium name="RefSeq"/>
        </authorList>
    </citation>
    <scope>IDENTIFICATION</scope>
    <source>
        <tissue evidence="75">Blood</tissue>
    </source>
</reference>
<dbReference type="EC" id="4.2.1.59" evidence="6"/>
<feature type="compositionally biased region" description="Pro residues" evidence="70">
    <location>
        <begin position="19"/>
        <end position="29"/>
    </location>
</feature>
<evidence type="ECO:0000256" key="21">
    <source>
        <dbReference type="ARBA" id="ARBA00023002"/>
    </source>
</evidence>
<evidence type="ECO:0000256" key="26">
    <source>
        <dbReference type="ARBA" id="ARBA00023268"/>
    </source>
</evidence>
<comment type="catalytic activity">
    <reaction evidence="39">
        <text>hexanoyl-[ACP] + malonyl-[ACP] + H(+) = 3-oxooctanoyl-[ACP] + holo-[ACP] + CO2</text>
        <dbReference type="Rhea" id="RHEA:41836"/>
        <dbReference type="Rhea" id="RHEA-COMP:9623"/>
        <dbReference type="Rhea" id="RHEA-COMP:9632"/>
        <dbReference type="Rhea" id="RHEA-COMP:9633"/>
        <dbReference type="Rhea" id="RHEA-COMP:9685"/>
        <dbReference type="ChEBI" id="CHEBI:15378"/>
        <dbReference type="ChEBI" id="CHEBI:16526"/>
        <dbReference type="ChEBI" id="CHEBI:64479"/>
        <dbReference type="ChEBI" id="CHEBI:78449"/>
        <dbReference type="ChEBI" id="CHEBI:78459"/>
        <dbReference type="ChEBI" id="CHEBI:78460"/>
    </reaction>
    <physiologicalReaction direction="left-to-right" evidence="39">
        <dbReference type="Rhea" id="RHEA:41837"/>
    </physiologicalReaction>
</comment>
<dbReference type="Pfam" id="PF21089">
    <property type="entry name" value="PKS_DH_N"/>
    <property type="match status" value="1"/>
</dbReference>
<comment type="catalytic activity">
    <reaction evidence="58">
        <text>hexadecanoyl-[ACP] + H2O = hexadecanoate + holo-[ACP] + H(+)</text>
        <dbReference type="Rhea" id="RHEA:41932"/>
        <dbReference type="Rhea" id="RHEA-COMP:9652"/>
        <dbReference type="Rhea" id="RHEA-COMP:9685"/>
        <dbReference type="ChEBI" id="CHEBI:7896"/>
        <dbReference type="ChEBI" id="CHEBI:15377"/>
        <dbReference type="ChEBI" id="CHEBI:15378"/>
        <dbReference type="ChEBI" id="CHEBI:64479"/>
        <dbReference type="ChEBI" id="CHEBI:78483"/>
        <dbReference type="EC" id="3.1.2.14"/>
    </reaction>
    <physiologicalReaction direction="left-to-right" evidence="58">
        <dbReference type="Rhea" id="RHEA:41933"/>
    </physiologicalReaction>
</comment>
<comment type="catalytic activity">
    <reaction evidence="62">
        <text>(2E)-tetradecenoyl-[ACP] + NADPH + H(+) = tetradecanoyl-[ACP] + NADP(+)</text>
        <dbReference type="Rhea" id="RHEA:41896"/>
        <dbReference type="Rhea" id="RHEA-COMP:9647"/>
        <dbReference type="Rhea" id="RHEA-COMP:9648"/>
        <dbReference type="ChEBI" id="CHEBI:15378"/>
        <dbReference type="ChEBI" id="CHEBI:57783"/>
        <dbReference type="ChEBI" id="CHEBI:58349"/>
        <dbReference type="ChEBI" id="CHEBI:78475"/>
        <dbReference type="ChEBI" id="CHEBI:78477"/>
    </reaction>
    <physiologicalReaction direction="left-to-right" evidence="62">
        <dbReference type="Rhea" id="RHEA:41897"/>
    </physiologicalReaction>
</comment>
<dbReference type="FunFam" id="3.40.50.720:FF:000249">
    <property type="entry name" value="Fatty acid synthase"/>
    <property type="match status" value="1"/>
</dbReference>
<feature type="domain" description="Carrier" evidence="71">
    <location>
        <begin position="2271"/>
        <end position="2348"/>
    </location>
</feature>
<comment type="catalytic activity">
    <reaction evidence="32">
        <text>(3R)-hydroxytetradecanoyl-[ACP] = (2E)-tetradecenoyl-[ACP] + H2O</text>
        <dbReference type="Rhea" id="RHEA:41892"/>
        <dbReference type="Rhea" id="RHEA-COMP:9646"/>
        <dbReference type="Rhea" id="RHEA-COMP:9647"/>
        <dbReference type="ChEBI" id="CHEBI:15377"/>
        <dbReference type="ChEBI" id="CHEBI:78474"/>
        <dbReference type="ChEBI" id="CHEBI:78475"/>
    </reaction>
    <physiologicalReaction direction="left-to-right" evidence="32">
        <dbReference type="Rhea" id="RHEA:41893"/>
    </physiologicalReaction>
</comment>
<accession>A0A2Y9PDI8</accession>
<evidence type="ECO:0000256" key="2">
    <source>
        <dbReference type="ARBA" id="ARBA00012004"/>
    </source>
</evidence>
<keyword evidence="15" id="KW-0702">S-nitrosylation</keyword>
<evidence type="ECO:0000256" key="50">
    <source>
        <dbReference type="ARBA" id="ARBA00048281"/>
    </source>
</evidence>
<dbReference type="SMART" id="SM00822">
    <property type="entry name" value="PKS_KR"/>
    <property type="match status" value="1"/>
</dbReference>
<gene>
    <name evidence="75" type="primary">FASN</name>
</gene>
<dbReference type="GO" id="GO:0019171">
    <property type="term" value="F:(3R)-hydroxyacyl-[acyl-carrier-protein] dehydratase activity"/>
    <property type="evidence" value="ECO:0007669"/>
    <property type="project" value="UniProtKB-EC"/>
</dbReference>
<dbReference type="FunFam" id="3.90.180.10:FF:000015">
    <property type="entry name" value="Fatty acid synthase"/>
    <property type="match status" value="1"/>
</dbReference>
<dbReference type="InterPro" id="IPR020806">
    <property type="entry name" value="PKS_PP-bd"/>
</dbReference>
<dbReference type="SUPFAM" id="SSF51735">
    <property type="entry name" value="NAD(P)-binding Rossmann-fold domains"/>
    <property type="match status" value="2"/>
</dbReference>
<evidence type="ECO:0000256" key="9">
    <source>
        <dbReference type="ARBA" id="ARBA00013258"/>
    </source>
</evidence>
<evidence type="ECO:0000256" key="13">
    <source>
        <dbReference type="ARBA" id="ARBA00022553"/>
    </source>
</evidence>
<name>A0A2Y9PDI8_DELLE</name>
<evidence type="ECO:0000256" key="27">
    <source>
        <dbReference type="ARBA" id="ARBA00023332"/>
    </source>
</evidence>
<evidence type="ECO:0000256" key="11">
    <source>
        <dbReference type="ARBA" id="ARBA00022450"/>
    </source>
</evidence>
<comment type="catalytic activity">
    <reaction evidence="55">
        <text>3-oxohexanoyl-[ACP] + NADPH + H(+) = (3R)-hydroxyhexanoyl-[ACP] + NADP(+)</text>
        <dbReference type="Rhea" id="RHEA:41824"/>
        <dbReference type="Rhea" id="RHEA-COMP:9629"/>
        <dbReference type="Rhea" id="RHEA-COMP:9630"/>
        <dbReference type="ChEBI" id="CHEBI:15378"/>
        <dbReference type="ChEBI" id="CHEBI:57783"/>
        <dbReference type="ChEBI" id="CHEBI:58349"/>
        <dbReference type="ChEBI" id="CHEBI:78456"/>
        <dbReference type="ChEBI" id="CHEBI:78457"/>
    </reaction>
    <physiologicalReaction direction="left-to-right" evidence="55">
        <dbReference type="Rhea" id="RHEA:41825"/>
    </physiologicalReaction>
</comment>
<evidence type="ECO:0000256" key="35">
    <source>
        <dbReference type="ARBA" id="ARBA00023402"/>
    </source>
</evidence>
<dbReference type="SMART" id="SM00826">
    <property type="entry name" value="PKS_DH"/>
    <property type="match status" value="1"/>
</dbReference>
<proteinExistence type="predicted"/>
<evidence type="ECO:0000256" key="8">
    <source>
        <dbReference type="ARBA" id="ARBA00013256"/>
    </source>
</evidence>
<dbReference type="InterPro" id="IPR014043">
    <property type="entry name" value="Acyl_transferase_dom"/>
</dbReference>
<comment type="catalytic activity">
    <reaction evidence="29">
        <text>(3R)-hydroxyhexanoyl-[ACP] = (2E)-hexenoyl-[ACP] + H2O</text>
        <dbReference type="Rhea" id="RHEA:41828"/>
        <dbReference type="Rhea" id="RHEA-COMP:9630"/>
        <dbReference type="Rhea" id="RHEA-COMP:9631"/>
        <dbReference type="ChEBI" id="CHEBI:15377"/>
        <dbReference type="ChEBI" id="CHEBI:78457"/>
        <dbReference type="ChEBI" id="CHEBI:78458"/>
    </reaction>
    <physiologicalReaction direction="left-to-right" evidence="29">
        <dbReference type="Rhea" id="RHEA:41829"/>
    </physiologicalReaction>
</comment>
<evidence type="ECO:0000256" key="53">
    <source>
        <dbReference type="ARBA" id="ARBA00048420"/>
    </source>
</evidence>
<evidence type="ECO:0000259" key="72">
    <source>
        <dbReference type="PROSITE" id="PS52004"/>
    </source>
</evidence>
<dbReference type="FunFam" id="3.10.129.110:FF:000002">
    <property type="entry name" value="Fatty acid synthase"/>
    <property type="match status" value="1"/>
</dbReference>
<dbReference type="InterPro" id="IPR020843">
    <property type="entry name" value="ER"/>
</dbReference>
<keyword evidence="20" id="KW-0007">Acetylation</keyword>
<dbReference type="Pfam" id="PF13602">
    <property type="entry name" value="ADH_zinc_N_2"/>
    <property type="match status" value="1"/>
</dbReference>
<dbReference type="InterPro" id="IPR013968">
    <property type="entry name" value="PKS_KR"/>
</dbReference>
<dbReference type="Pfam" id="PF00109">
    <property type="entry name" value="ketoacyl-synt"/>
    <property type="match status" value="1"/>
</dbReference>
<evidence type="ECO:0000256" key="69">
    <source>
        <dbReference type="PROSITE-ProRule" id="PRU01363"/>
    </source>
</evidence>
<dbReference type="PROSITE" id="PS52019">
    <property type="entry name" value="PKS_MFAS_DH"/>
    <property type="match status" value="1"/>
</dbReference>
<evidence type="ECO:0000256" key="45">
    <source>
        <dbReference type="ARBA" id="ARBA00047810"/>
    </source>
</evidence>
<dbReference type="InterPro" id="IPR029063">
    <property type="entry name" value="SAM-dependent_MTases_sf"/>
</dbReference>
<comment type="catalytic activity">
    <reaction evidence="27">
        <text>(3R)-hydroxyoctanoyl-[ACP] = (2E)-octenoyl-[ACP] + H2O</text>
        <dbReference type="Rhea" id="RHEA:41844"/>
        <dbReference type="Rhea" id="RHEA-COMP:9634"/>
        <dbReference type="Rhea" id="RHEA-COMP:9635"/>
        <dbReference type="ChEBI" id="CHEBI:15377"/>
        <dbReference type="ChEBI" id="CHEBI:78461"/>
        <dbReference type="ChEBI" id="CHEBI:78462"/>
    </reaction>
    <physiologicalReaction direction="left-to-right" evidence="27">
        <dbReference type="Rhea" id="RHEA:41845"/>
    </physiologicalReaction>
</comment>
<evidence type="ECO:0000256" key="38">
    <source>
        <dbReference type="ARBA" id="ARBA00047300"/>
    </source>
</evidence>
<comment type="catalytic activity">
    <reaction evidence="63">
        <text>3-oxododecanoyl-[ACP] + NADPH + H(+) = (3R)-hydroxydodecanoyl-[ACP] + NADP(+)</text>
        <dbReference type="Rhea" id="RHEA:41872"/>
        <dbReference type="Rhea" id="RHEA-COMP:9641"/>
        <dbReference type="Rhea" id="RHEA-COMP:9642"/>
        <dbReference type="ChEBI" id="CHEBI:15378"/>
        <dbReference type="ChEBI" id="CHEBI:57783"/>
        <dbReference type="ChEBI" id="CHEBI:58349"/>
        <dbReference type="ChEBI" id="CHEBI:78469"/>
        <dbReference type="ChEBI" id="CHEBI:78470"/>
    </reaction>
    <physiologicalReaction direction="left-to-right" evidence="63">
        <dbReference type="Rhea" id="RHEA:41873"/>
    </physiologicalReaction>
</comment>
<evidence type="ECO:0000259" key="73">
    <source>
        <dbReference type="PROSITE" id="PS52019"/>
    </source>
</evidence>
<comment type="catalytic activity">
    <reaction evidence="66">
        <text>butanoyl-[ACP] + malonyl-[ACP] + H(+) = 3-oxohexanoyl-[ACP] + holo-[ACP] + CO2</text>
        <dbReference type="Rhea" id="RHEA:41820"/>
        <dbReference type="Rhea" id="RHEA-COMP:9623"/>
        <dbReference type="Rhea" id="RHEA-COMP:9628"/>
        <dbReference type="Rhea" id="RHEA-COMP:9629"/>
        <dbReference type="Rhea" id="RHEA-COMP:9685"/>
        <dbReference type="ChEBI" id="CHEBI:15378"/>
        <dbReference type="ChEBI" id="CHEBI:16526"/>
        <dbReference type="ChEBI" id="CHEBI:64479"/>
        <dbReference type="ChEBI" id="CHEBI:78449"/>
        <dbReference type="ChEBI" id="CHEBI:78454"/>
        <dbReference type="ChEBI" id="CHEBI:78456"/>
    </reaction>
    <physiologicalReaction direction="left-to-right" evidence="66">
        <dbReference type="Rhea" id="RHEA:41821"/>
    </physiologicalReaction>
</comment>
<dbReference type="GeneID" id="111182671"/>
<evidence type="ECO:0000256" key="6">
    <source>
        <dbReference type="ARBA" id="ARBA00013167"/>
    </source>
</evidence>
<evidence type="ECO:0000256" key="58">
    <source>
        <dbReference type="ARBA" id="ARBA00048704"/>
    </source>
</evidence>
<comment type="catalytic activity">
    <reaction evidence="34">
        <text>(3R)-hydroxyhexadecanoyl-[ACP] = (2E)-hexadecenoyl-[ACP] + H2O</text>
        <dbReference type="Rhea" id="RHEA:41908"/>
        <dbReference type="Rhea" id="RHEA-COMP:9650"/>
        <dbReference type="Rhea" id="RHEA-COMP:9651"/>
        <dbReference type="ChEBI" id="CHEBI:15377"/>
        <dbReference type="ChEBI" id="CHEBI:78480"/>
        <dbReference type="ChEBI" id="CHEBI:78481"/>
    </reaction>
    <physiologicalReaction direction="left-to-right" evidence="34">
        <dbReference type="Rhea" id="RHEA:41909"/>
    </physiologicalReaction>
</comment>
<organism evidence="74 75">
    <name type="scientific">Delphinapterus leucas</name>
    <name type="common">Beluga whale</name>
    <dbReference type="NCBI Taxonomy" id="9749"/>
    <lineage>
        <taxon>Eukaryota</taxon>
        <taxon>Metazoa</taxon>
        <taxon>Chordata</taxon>
        <taxon>Craniata</taxon>
        <taxon>Vertebrata</taxon>
        <taxon>Euteleostomi</taxon>
        <taxon>Mammalia</taxon>
        <taxon>Eutheria</taxon>
        <taxon>Laurasiatheria</taxon>
        <taxon>Artiodactyla</taxon>
        <taxon>Whippomorpha</taxon>
        <taxon>Cetacea</taxon>
        <taxon>Odontoceti</taxon>
        <taxon>Monodontidae</taxon>
        <taxon>Delphinapterus</taxon>
    </lineage>
</organism>
<comment type="catalytic activity">
    <reaction evidence="42">
        <text>tetradecanoyl-[ACP] + malonyl-[ACP] + H(+) = 3-oxohexadecanoyl-[ACP] + holo-[ACP] + CO2</text>
        <dbReference type="Rhea" id="RHEA:41900"/>
        <dbReference type="Rhea" id="RHEA-COMP:9623"/>
        <dbReference type="Rhea" id="RHEA-COMP:9648"/>
        <dbReference type="Rhea" id="RHEA-COMP:9649"/>
        <dbReference type="Rhea" id="RHEA-COMP:9685"/>
        <dbReference type="ChEBI" id="CHEBI:15378"/>
        <dbReference type="ChEBI" id="CHEBI:16526"/>
        <dbReference type="ChEBI" id="CHEBI:64479"/>
        <dbReference type="ChEBI" id="CHEBI:78449"/>
        <dbReference type="ChEBI" id="CHEBI:78477"/>
        <dbReference type="ChEBI" id="CHEBI:78478"/>
    </reaction>
    <physiologicalReaction direction="left-to-right" evidence="42">
        <dbReference type="Rhea" id="RHEA:41901"/>
    </physiologicalReaction>
</comment>
<comment type="catalytic activity">
    <reaction evidence="67">
        <text>(2E)-decenoyl-[ACP] + NADPH + H(+) = decanoyl-[ACP] + NADP(+)</text>
        <dbReference type="Rhea" id="RHEA:41864"/>
        <dbReference type="Rhea" id="RHEA-COMP:9639"/>
        <dbReference type="Rhea" id="RHEA-COMP:9640"/>
        <dbReference type="ChEBI" id="CHEBI:15378"/>
        <dbReference type="ChEBI" id="CHEBI:57783"/>
        <dbReference type="ChEBI" id="CHEBI:58349"/>
        <dbReference type="ChEBI" id="CHEBI:78467"/>
        <dbReference type="ChEBI" id="CHEBI:78468"/>
    </reaction>
    <physiologicalReaction direction="left-to-right" evidence="67">
        <dbReference type="Rhea" id="RHEA:41865"/>
    </physiologicalReaction>
</comment>
<dbReference type="GO" id="GO:0031177">
    <property type="term" value="F:phosphopantetheine binding"/>
    <property type="evidence" value="ECO:0007669"/>
    <property type="project" value="InterPro"/>
</dbReference>
<comment type="catalytic activity">
    <reaction evidence="31">
        <text>a (3R)-hydroxyacyl-[ACP] = a (2E)-enoyl-[ACP] + H2O</text>
        <dbReference type="Rhea" id="RHEA:13097"/>
        <dbReference type="Rhea" id="RHEA-COMP:9925"/>
        <dbReference type="Rhea" id="RHEA-COMP:9945"/>
        <dbReference type="ChEBI" id="CHEBI:15377"/>
        <dbReference type="ChEBI" id="CHEBI:78784"/>
        <dbReference type="ChEBI" id="CHEBI:78827"/>
        <dbReference type="EC" id="4.2.1.59"/>
    </reaction>
    <physiologicalReaction direction="left-to-right" evidence="31">
        <dbReference type="Rhea" id="RHEA:13098"/>
    </physiologicalReaction>
</comment>
<keyword evidence="23" id="KW-0443">Lipid metabolism</keyword>
<dbReference type="EC" id="2.3.1.38" evidence="8"/>
<dbReference type="ESTHER" id="odoro-a0a2u3w8e3">
    <property type="family name" value="Thioesterase"/>
</dbReference>
<dbReference type="CDD" id="cd05195">
    <property type="entry name" value="enoyl_red"/>
    <property type="match status" value="1"/>
</dbReference>
<dbReference type="FunFam" id="1.10.1200.10:FF:000013">
    <property type="entry name" value="Fatty acid synthase"/>
    <property type="match status" value="1"/>
</dbReference>
<comment type="catalytic activity">
    <reaction evidence="47">
        <text>3-oxobutanoyl-[ACP] + NADPH + H(+) = (3R)-hydroxybutanoyl-[ACP] + NADP(+)</text>
        <dbReference type="Rhea" id="RHEA:41804"/>
        <dbReference type="Rhea" id="RHEA-COMP:9625"/>
        <dbReference type="Rhea" id="RHEA-COMP:9626"/>
        <dbReference type="ChEBI" id="CHEBI:15378"/>
        <dbReference type="ChEBI" id="CHEBI:57783"/>
        <dbReference type="ChEBI" id="CHEBI:58349"/>
        <dbReference type="ChEBI" id="CHEBI:78450"/>
        <dbReference type="ChEBI" id="CHEBI:78451"/>
    </reaction>
    <physiologicalReaction direction="left-to-right" evidence="47">
        <dbReference type="Rhea" id="RHEA:41805"/>
    </physiologicalReaction>
</comment>
<evidence type="ECO:0000256" key="25">
    <source>
        <dbReference type="ARBA" id="ARBA00023239"/>
    </source>
</evidence>
<evidence type="ECO:0000256" key="30">
    <source>
        <dbReference type="ARBA" id="ARBA00023388"/>
    </source>
</evidence>
<dbReference type="RefSeq" id="XP_022444979.2">
    <property type="nucleotide sequence ID" value="XM_022589271.2"/>
</dbReference>
<dbReference type="InterPro" id="IPR014030">
    <property type="entry name" value="Ketoacyl_synth_N"/>
</dbReference>
<comment type="catalytic activity">
    <reaction evidence="59">
        <text>3-oxotetradecanoyl-[ACP] + NADPH + H(+) = (3R)-hydroxytetradecanoyl-[ACP] + NADP(+)</text>
        <dbReference type="Rhea" id="RHEA:41888"/>
        <dbReference type="Rhea" id="RHEA-COMP:9645"/>
        <dbReference type="Rhea" id="RHEA-COMP:9646"/>
        <dbReference type="ChEBI" id="CHEBI:15378"/>
        <dbReference type="ChEBI" id="CHEBI:57783"/>
        <dbReference type="ChEBI" id="CHEBI:58349"/>
        <dbReference type="ChEBI" id="CHEBI:78473"/>
        <dbReference type="ChEBI" id="CHEBI:78474"/>
    </reaction>
    <physiologicalReaction direction="left-to-right" evidence="59">
        <dbReference type="Rhea" id="RHEA:41889"/>
    </physiologicalReaction>
</comment>
<dbReference type="EC" id="2.3.1.39" evidence="9"/>
<keyword evidence="13" id="KW-0597">Phosphoprotein</keyword>
<comment type="catalytic activity">
    <reaction evidence="45">
        <text>(2E)-hexadecenoyl-[ACP] + NADPH + H(+) = hexadecanoyl-[ACP] + NADP(+)</text>
        <dbReference type="Rhea" id="RHEA:41912"/>
        <dbReference type="Rhea" id="RHEA-COMP:9651"/>
        <dbReference type="Rhea" id="RHEA-COMP:9652"/>
        <dbReference type="ChEBI" id="CHEBI:15378"/>
        <dbReference type="ChEBI" id="CHEBI:57783"/>
        <dbReference type="ChEBI" id="CHEBI:58349"/>
        <dbReference type="ChEBI" id="CHEBI:78481"/>
        <dbReference type="ChEBI" id="CHEBI:78483"/>
    </reaction>
    <physiologicalReaction direction="left-to-right" evidence="45">
        <dbReference type="Rhea" id="RHEA:41913"/>
    </physiologicalReaction>
</comment>
<feature type="active site" description="Proton donor; for dehydratase activity" evidence="69">
    <location>
        <position position="1180"/>
    </location>
</feature>
<evidence type="ECO:0000256" key="68">
    <source>
        <dbReference type="ARBA" id="ARBA00049533"/>
    </source>
</evidence>
<feature type="domain" description="PKS/mFAS DH" evidence="73">
    <location>
        <begin position="991"/>
        <end position="1260"/>
    </location>
</feature>
<keyword evidence="14" id="KW-0808">Transferase</keyword>
<dbReference type="GO" id="GO:0004313">
    <property type="term" value="F:[acyl-carrier-protein] S-acetyltransferase activity"/>
    <property type="evidence" value="ECO:0007669"/>
    <property type="project" value="UniProtKB-EC"/>
</dbReference>
<comment type="catalytic activity">
    <reaction evidence="35">
        <text>(3R)-hydroxybutanoyl-[ACP] = (2E)-butenoyl-[ACP] + H2O</text>
        <dbReference type="Rhea" id="RHEA:41808"/>
        <dbReference type="Rhea" id="RHEA-COMP:9626"/>
        <dbReference type="Rhea" id="RHEA-COMP:9627"/>
        <dbReference type="ChEBI" id="CHEBI:15377"/>
        <dbReference type="ChEBI" id="CHEBI:78451"/>
        <dbReference type="ChEBI" id="CHEBI:78453"/>
    </reaction>
    <physiologicalReaction direction="left-to-right" evidence="35">
        <dbReference type="Rhea" id="RHEA:41809"/>
    </physiologicalReaction>
</comment>
<dbReference type="Pfam" id="PF00975">
    <property type="entry name" value="Thioesterase"/>
    <property type="match status" value="1"/>
</dbReference>
<dbReference type="Gene3D" id="3.90.180.10">
    <property type="entry name" value="Medium-chain alcohol dehydrogenases, catalytic domain"/>
    <property type="match status" value="1"/>
</dbReference>
<comment type="catalytic activity">
    <reaction evidence="48">
        <text>acetyl-[ACP] + malonyl-[ACP] + H(+) = 3-oxobutanoyl-[ACP] + holo-[ACP] + CO2</text>
        <dbReference type="Rhea" id="RHEA:41800"/>
        <dbReference type="Rhea" id="RHEA-COMP:9621"/>
        <dbReference type="Rhea" id="RHEA-COMP:9623"/>
        <dbReference type="Rhea" id="RHEA-COMP:9625"/>
        <dbReference type="Rhea" id="RHEA-COMP:9685"/>
        <dbReference type="ChEBI" id="CHEBI:15378"/>
        <dbReference type="ChEBI" id="CHEBI:16526"/>
        <dbReference type="ChEBI" id="CHEBI:64479"/>
        <dbReference type="ChEBI" id="CHEBI:78446"/>
        <dbReference type="ChEBI" id="CHEBI:78449"/>
        <dbReference type="ChEBI" id="CHEBI:78450"/>
    </reaction>
    <physiologicalReaction direction="left-to-right" evidence="48">
        <dbReference type="Rhea" id="RHEA:41801"/>
    </physiologicalReaction>
</comment>
<dbReference type="Pfam" id="PF02801">
    <property type="entry name" value="Ketoacyl-synt_C"/>
    <property type="match status" value="1"/>
</dbReference>
<evidence type="ECO:0000256" key="19">
    <source>
        <dbReference type="ARBA" id="ARBA00022898"/>
    </source>
</evidence>
<dbReference type="InterPro" id="IPR011032">
    <property type="entry name" value="GroES-like_sf"/>
</dbReference>
<dbReference type="Gene3D" id="3.10.129.110">
    <property type="entry name" value="Polyketide synthase dehydratase"/>
    <property type="match status" value="1"/>
</dbReference>
<dbReference type="SUPFAM" id="SSF53335">
    <property type="entry name" value="S-adenosyl-L-methionine-dependent methyltransferases"/>
    <property type="match status" value="1"/>
</dbReference>
<dbReference type="InterPro" id="IPR036291">
    <property type="entry name" value="NAD(P)-bd_dom_sf"/>
</dbReference>
<comment type="function">
    <text evidence="36">Fatty acid synthetase is a multifunctional enzyme that catalyzes the de novo biosynthesis of long-chain saturated fatty acids starting from acetyl-CoA and malonyl-CoA in the presence of NADPH. This multifunctional protein contains 7 catalytic activities and a site for the binding of the prosthetic group 4'-phosphopantetheine of the acyl carrier protein ([ACP]) domain.</text>
</comment>
<dbReference type="SMART" id="SM00827">
    <property type="entry name" value="PKS_AT"/>
    <property type="match status" value="1"/>
</dbReference>
<evidence type="ECO:0000256" key="55">
    <source>
        <dbReference type="ARBA" id="ARBA00048571"/>
    </source>
</evidence>
<keyword evidence="17" id="KW-0276">Fatty acid metabolism</keyword>
<evidence type="ECO:0000256" key="49">
    <source>
        <dbReference type="ARBA" id="ARBA00048051"/>
    </source>
</evidence>
<dbReference type="SMART" id="SM00823">
    <property type="entry name" value="PKS_PP"/>
    <property type="match status" value="1"/>
</dbReference>
<evidence type="ECO:0000256" key="70">
    <source>
        <dbReference type="SAM" id="MobiDB-lite"/>
    </source>
</evidence>
<dbReference type="InterPro" id="IPR009081">
    <property type="entry name" value="PP-bd_ACP"/>
</dbReference>
<dbReference type="FunFam" id="3.40.50.150:FF:000186">
    <property type="entry name" value="Fatty acid synthase"/>
    <property type="match status" value="1"/>
</dbReference>
<dbReference type="FunFam" id="3.40.366.10:FF:000005">
    <property type="entry name" value="Fatty acid synthase"/>
    <property type="match status" value="1"/>
</dbReference>
<dbReference type="InterPro" id="IPR049900">
    <property type="entry name" value="PKS_mFAS_DH"/>
</dbReference>
<dbReference type="InterPro" id="IPR049552">
    <property type="entry name" value="PKS_DH_N"/>
</dbReference>
<dbReference type="InterPro" id="IPR018201">
    <property type="entry name" value="Ketoacyl_synth_AS"/>
</dbReference>
<evidence type="ECO:0000256" key="43">
    <source>
        <dbReference type="ARBA" id="ARBA00047500"/>
    </source>
</evidence>
<dbReference type="InterPro" id="IPR014031">
    <property type="entry name" value="Ketoacyl_synth_C"/>
</dbReference>
<dbReference type="STRING" id="9749.A0A2Y9PDI8"/>
<evidence type="ECO:0000256" key="33">
    <source>
        <dbReference type="ARBA" id="ARBA00023399"/>
    </source>
</evidence>
<dbReference type="InterPro" id="IPR001031">
    <property type="entry name" value="Thioesterase"/>
</dbReference>
<dbReference type="GO" id="GO:0004312">
    <property type="term" value="F:fatty acid synthase activity"/>
    <property type="evidence" value="ECO:0007669"/>
    <property type="project" value="UniProtKB-EC"/>
</dbReference>
<dbReference type="InterPro" id="IPR042104">
    <property type="entry name" value="PKS_dehydratase_sf"/>
</dbReference>
<keyword evidence="18" id="KW-0521">NADP</keyword>
<dbReference type="InterPro" id="IPR050091">
    <property type="entry name" value="PKS_NRPS_Biosynth_Enz"/>
</dbReference>
<dbReference type="InParanoid" id="A0A2Y9PDI8"/>
<dbReference type="EC" id="2.3.1.85" evidence="4"/>
<evidence type="ECO:0000256" key="32">
    <source>
        <dbReference type="ARBA" id="ARBA00023398"/>
    </source>
</evidence>
<keyword evidence="25" id="KW-0456">Lyase</keyword>
<keyword evidence="16" id="KW-0378">Hydrolase</keyword>
<evidence type="ECO:0000256" key="15">
    <source>
        <dbReference type="ARBA" id="ARBA00022799"/>
    </source>
</evidence>
<feature type="region of interest" description="C-terminal hotdog fold" evidence="69">
    <location>
        <begin position="1131"/>
        <end position="1260"/>
    </location>
</feature>
<dbReference type="PANTHER" id="PTHR43775:SF7">
    <property type="entry name" value="FATTY ACID SYNTHASE"/>
    <property type="match status" value="1"/>
</dbReference>
<keyword evidence="12" id="KW-0444">Lipid biosynthesis</keyword>
<keyword evidence="26" id="KW-0511">Multifunctional enzyme</keyword>
<comment type="catalytic activity">
    <reaction evidence="50">
        <text>(2E)-dodecenoyl-[ACP] + NADPH + H(+) = dodecanoyl-[ACP] + NADP(+)</text>
        <dbReference type="Rhea" id="RHEA:41880"/>
        <dbReference type="Rhea" id="RHEA-COMP:9643"/>
        <dbReference type="Rhea" id="RHEA-COMP:9644"/>
        <dbReference type="ChEBI" id="CHEBI:15378"/>
        <dbReference type="ChEBI" id="CHEBI:57783"/>
        <dbReference type="ChEBI" id="CHEBI:58349"/>
        <dbReference type="ChEBI" id="CHEBI:65264"/>
        <dbReference type="ChEBI" id="CHEBI:78472"/>
    </reaction>
    <physiologicalReaction direction="left-to-right" evidence="50">
        <dbReference type="Rhea" id="RHEA:41881"/>
    </physiologicalReaction>
</comment>
<dbReference type="SMART" id="SM00829">
    <property type="entry name" value="PKS_ER"/>
    <property type="match status" value="1"/>
</dbReference>
<dbReference type="SUPFAM" id="SSF47336">
    <property type="entry name" value="ACP-like"/>
    <property type="match status" value="1"/>
</dbReference>